<dbReference type="Proteomes" id="UP000246058">
    <property type="component" value="Chromosome"/>
</dbReference>
<accession>A0A2U8VPY3</accession>
<dbReference type="KEGG" id="meti:DK427_07950"/>
<protein>
    <submittedName>
        <fullName evidence="1">Metalloprotease</fullName>
    </submittedName>
</protein>
<dbReference type="GO" id="GO:0006508">
    <property type="term" value="P:proteolysis"/>
    <property type="evidence" value="ECO:0007669"/>
    <property type="project" value="UniProtKB-KW"/>
</dbReference>
<keyword evidence="1" id="KW-0482">Metalloprotease</keyword>
<keyword evidence="2" id="KW-1185">Reference proteome</keyword>
<reference evidence="1 2" key="1">
    <citation type="submission" date="2018-05" db="EMBL/GenBank/DDBJ databases">
        <title>Complete Genome Sequence of Methylobacterium sp. 17Sr1-43.</title>
        <authorList>
            <person name="Srinivasan S."/>
        </authorList>
    </citation>
    <scope>NUCLEOTIDE SEQUENCE [LARGE SCALE GENOMIC DNA]</scope>
    <source>
        <strain evidence="1 2">17Sr1-43</strain>
    </source>
</reference>
<organism evidence="1 2">
    <name type="scientific">Methylobacterium radiodurans</name>
    <dbReference type="NCBI Taxonomy" id="2202828"/>
    <lineage>
        <taxon>Bacteria</taxon>
        <taxon>Pseudomonadati</taxon>
        <taxon>Pseudomonadota</taxon>
        <taxon>Alphaproteobacteria</taxon>
        <taxon>Hyphomicrobiales</taxon>
        <taxon>Methylobacteriaceae</taxon>
        <taxon>Methylobacterium</taxon>
    </lineage>
</organism>
<sequence>MDGSLSSGDKGFDRALAKTLVRLSDLFEVLPGFAFQELDEENAYATSHDKFGNRDDGTVIFGRSLYKSIMNRPENPHICVAAVCAHEFAHILQFKTGIRQRLVGPDNRVKKLELHADFLAGYFAGIRKKESRDFPAAAFASMQHSIGDNSFGSVQHHGTAEERGAAVVAGFSSAFHMRQTLSEAIEAGISYVKRG</sequence>
<gene>
    <name evidence="1" type="ORF">DK427_07950</name>
</gene>
<evidence type="ECO:0000313" key="1">
    <source>
        <dbReference type="EMBL" id="AWN35683.1"/>
    </source>
</evidence>
<dbReference type="GO" id="GO:0008237">
    <property type="term" value="F:metallopeptidase activity"/>
    <property type="evidence" value="ECO:0007669"/>
    <property type="project" value="UniProtKB-KW"/>
</dbReference>
<dbReference type="EMBL" id="CP029551">
    <property type="protein sequence ID" value="AWN35683.1"/>
    <property type="molecule type" value="Genomic_DNA"/>
</dbReference>
<proteinExistence type="predicted"/>
<keyword evidence="1" id="KW-0378">Hydrolase</keyword>
<evidence type="ECO:0000313" key="2">
    <source>
        <dbReference type="Proteomes" id="UP000246058"/>
    </source>
</evidence>
<dbReference type="OrthoDB" id="9152336at2"/>
<dbReference type="AlphaFoldDB" id="A0A2U8VPY3"/>
<name>A0A2U8VPY3_9HYPH</name>
<keyword evidence="1" id="KW-0645">Protease</keyword>